<keyword evidence="2" id="KW-1185">Reference proteome</keyword>
<name>A0A4R0RL12_9APHY</name>
<proteinExistence type="predicted"/>
<evidence type="ECO:0000313" key="2">
    <source>
        <dbReference type="Proteomes" id="UP000292702"/>
    </source>
</evidence>
<organism evidence="1 2">
    <name type="scientific">Steccherinum ochraceum</name>
    <dbReference type="NCBI Taxonomy" id="92696"/>
    <lineage>
        <taxon>Eukaryota</taxon>
        <taxon>Fungi</taxon>
        <taxon>Dikarya</taxon>
        <taxon>Basidiomycota</taxon>
        <taxon>Agaricomycotina</taxon>
        <taxon>Agaricomycetes</taxon>
        <taxon>Polyporales</taxon>
        <taxon>Steccherinaceae</taxon>
        <taxon>Steccherinum</taxon>
    </lineage>
</organism>
<gene>
    <name evidence="1" type="ORF">EIP91_011315</name>
</gene>
<evidence type="ECO:0008006" key="3">
    <source>
        <dbReference type="Google" id="ProtNLM"/>
    </source>
</evidence>
<sequence length="468" mass="52477">MSLTVRRRGNTRHEMPFAGQHLARELKDMILSQLDQNTLAACTLLGTQDGWRATAQAHLFRSITVHDSLTNIKRNFAAFRNDLSSVLLDCVPYIQELVIRGEGMNDSEITVPEVQFILQRLPALNALTLSQTWLKVPSVDRFPVPFAPGSFTPRSLSALRLQAMTLDLEVHPSGTHVTPESTLSTTSSFVGLLNMFSSVKTMELRSIGFTWHSRLSEGDTRLLNSAAQAEGAKISPLCSLEELSIDCSSRRIFGFLTTVLQHSSAVRELQRLNTVLRDNGDYLNCFLSAVGQSLRNARVVVSTSQETDERNAPNCPSLTSFHLSTTIRYNIPGTSLSHSWNRRSEGAAIYNSIMRAPLGTSELVVDIRAVNPEFRPRRVMTTYHSPLMSDLNLDWTNLDQQLMSRPRLHKLAFNFAGKAMKGESEDAAFARLEEEGEKMKSRLPLFRKEKTLLFSYEIEIDGDDNEQQ</sequence>
<reference evidence="1 2" key="1">
    <citation type="submission" date="2018-11" db="EMBL/GenBank/DDBJ databases">
        <title>Genome assembly of Steccherinum ochraceum LE-BIN_3174, the white-rot fungus of the Steccherinaceae family (The Residual Polyporoid clade, Polyporales, Basidiomycota).</title>
        <authorList>
            <person name="Fedorova T.V."/>
            <person name="Glazunova O.A."/>
            <person name="Landesman E.O."/>
            <person name="Moiseenko K.V."/>
            <person name="Psurtseva N.V."/>
            <person name="Savinova O.S."/>
            <person name="Shakhova N.V."/>
            <person name="Tyazhelova T.V."/>
            <person name="Vasina D.V."/>
        </authorList>
    </citation>
    <scope>NUCLEOTIDE SEQUENCE [LARGE SCALE GENOMIC DNA]</scope>
    <source>
        <strain evidence="1 2">LE-BIN_3174</strain>
    </source>
</reference>
<dbReference type="EMBL" id="RWJN01000072">
    <property type="protein sequence ID" value="TCD68246.1"/>
    <property type="molecule type" value="Genomic_DNA"/>
</dbReference>
<comment type="caution">
    <text evidence="1">The sequence shown here is derived from an EMBL/GenBank/DDBJ whole genome shotgun (WGS) entry which is preliminary data.</text>
</comment>
<evidence type="ECO:0000313" key="1">
    <source>
        <dbReference type="EMBL" id="TCD68246.1"/>
    </source>
</evidence>
<dbReference type="Proteomes" id="UP000292702">
    <property type="component" value="Unassembled WGS sequence"/>
</dbReference>
<dbReference type="AlphaFoldDB" id="A0A4R0RL12"/>
<protein>
    <recommendedName>
        <fullName evidence="3">F-box domain-containing protein</fullName>
    </recommendedName>
</protein>
<accession>A0A4R0RL12</accession>